<dbReference type="InterPro" id="IPR035937">
    <property type="entry name" value="FPG_N"/>
</dbReference>
<evidence type="ECO:0000256" key="9">
    <source>
        <dbReference type="ARBA" id="ARBA00023125"/>
    </source>
</evidence>
<dbReference type="SUPFAM" id="SSF46946">
    <property type="entry name" value="S13-like H2TH domain"/>
    <property type="match status" value="1"/>
</dbReference>
<dbReference type="Pfam" id="PF01149">
    <property type="entry name" value="Fapy_DNA_glyco"/>
    <property type="match status" value="1"/>
</dbReference>
<feature type="domain" description="Formamidopyrimidine-DNA glycosylase catalytic" evidence="17">
    <location>
        <begin position="2"/>
        <end position="125"/>
    </location>
</feature>
<keyword evidence="19" id="KW-1185">Reference proteome</keyword>
<evidence type="ECO:0000256" key="3">
    <source>
        <dbReference type="ARBA" id="ARBA00012720"/>
    </source>
</evidence>
<dbReference type="Pfam" id="PF06831">
    <property type="entry name" value="H2TH"/>
    <property type="match status" value="1"/>
</dbReference>
<dbReference type="Pfam" id="PF06827">
    <property type="entry name" value="zf-FPG_IleRS"/>
    <property type="match status" value="1"/>
</dbReference>
<evidence type="ECO:0000256" key="10">
    <source>
        <dbReference type="ARBA" id="ARBA00023204"/>
    </source>
</evidence>
<reference evidence="18 19" key="1">
    <citation type="submission" date="2020-08" db="EMBL/GenBank/DDBJ databases">
        <title>Whole genome shotgun sequence of Actinocatenispora thailandica NBRC 105041.</title>
        <authorList>
            <person name="Komaki H."/>
            <person name="Tamura T."/>
        </authorList>
    </citation>
    <scope>NUCLEOTIDE SEQUENCE [LARGE SCALE GENOMIC DNA]</scope>
    <source>
        <strain evidence="18 19">NBRC 105041</strain>
    </source>
</reference>
<dbReference type="Proteomes" id="UP000611640">
    <property type="component" value="Chromosome"/>
</dbReference>
<keyword evidence="18" id="KW-0540">Nuclease</keyword>
<dbReference type="Gene3D" id="3.20.190.10">
    <property type="entry name" value="MutM-like, N-terminal"/>
    <property type="match status" value="1"/>
</dbReference>
<dbReference type="GO" id="GO:0003684">
    <property type="term" value="F:damaged DNA binding"/>
    <property type="evidence" value="ECO:0007669"/>
    <property type="project" value="InterPro"/>
</dbReference>
<dbReference type="SUPFAM" id="SSF81624">
    <property type="entry name" value="N-terminal domain of MutM-like DNA repair proteins"/>
    <property type="match status" value="1"/>
</dbReference>
<comment type="similarity">
    <text evidence="2">Belongs to the FPG family.</text>
</comment>
<dbReference type="SUPFAM" id="SSF57716">
    <property type="entry name" value="Glucocorticoid receptor-like (DNA-binding domain)"/>
    <property type="match status" value="1"/>
</dbReference>
<dbReference type="InterPro" id="IPR010663">
    <property type="entry name" value="Znf_FPG/IleRS"/>
</dbReference>
<dbReference type="GO" id="GO:0140078">
    <property type="term" value="F:class I DNA-(apurinic or apyrimidinic site) endonuclease activity"/>
    <property type="evidence" value="ECO:0007669"/>
    <property type="project" value="UniProtKB-EC"/>
</dbReference>
<dbReference type="GO" id="GO:0006284">
    <property type="term" value="P:base-excision repair"/>
    <property type="evidence" value="ECO:0007669"/>
    <property type="project" value="InterPro"/>
</dbReference>
<dbReference type="PROSITE" id="PS01242">
    <property type="entry name" value="ZF_FPG_1"/>
    <property type="match status" value="1"/>
</dbReference>
<evidence type="ECO:0000256" key="13">
    <source>
        <dbReference type="ARBA" id="ARBA00023295"/>
    </source>
</evidence>
<evidence type="ECO:0000256" key="14">
    <source>
        <dbReference type="ARBA" id="ARBA00044632"/>
    </source>
</evidence>
<keyword evidence="9" id="KW-0238">DNA-binding</keyword>
<evidence type="ECO:0000256" key="6">
    <source>
        <dbReference type="ARBA" id="ARBA00022771"/>
    </source>
</evidence>
<keyword evidence="6 15" id="KW-0863">Zinc-finger</keyword>
<evidence type="ECO:0000256" key="2">
    <source>
        <dbReference type="ARBA" id="ARBA00009409"/>
    </source>
</evidence>
<dbReference type="KEGG" id="atl:Athai_28730"/>
<evidence type="ECO:0000313" key="18">
    <source>
        <dbReference type="EMBL" id="BCJ35370.1"/>
    </source>
</evidence>
<name>A0A7R7DP92_9ACTN</name>
<keyword evidence="12" id="KW-0511">Multifunctional enzyme</keyword>
<evidence type="ECO:0000256" key="7">
    <source>
        <dbReference type="ARBA" id="ARBA00022801"/>
    </source>
</evidence>
<dbReference type="PROSITE" id="PS51068">
    <property type="entry name" value="FPG_CAT"/>
    <property type="match status" value="1"/>
</dbReference>
<dbReference type="PANTHER" id="PTHR42697">
    <property type="entry name" value="ENDONUCLEASE 8"/>
    <property type="match status" value="1"/>
</dbReference>
<dbReference type="SMART" id="SM00898">
    <property type="entry name" value="Fapy_DNA_glyco"/>
    <property type="match status" value="1"/>
</dbReference>
<evidence type="ECO:0000256" key="4">
    <source>
        <dbReference type="ARBA" id="ARBA00022723"/>
    </source>
</evidence>
<evidence type="ECO:0000256" key="8">
    <source>
        <dbReference type="ARBA" id="ARBA00022833"/>
    </source>
</evidence>
<dbReference type="InterPro" id="IPR015887">
    <property type="entry name" value="DNA_glyclase_Znf_dom_DNA_BS"/>
</dbReference>
<dbReference type="Gene3D" id="1.10.8.50">
    <property type="match status" value="1"/>
</dbReference>
<dbReference type="GO" id="GO:0000703">
    <property type="term" value="F:oxidized pyrimidine nucleobase lesion DNA N-glycosylase activity"/>
    <property type="evidence" value="ECO:0007669"/>
    <property type="project" value="TreeGrafter"/>
</dbReference>
<comment type="catalytic activity">
    <reaction evidence="14">
        <text>2'-deoxyribonucleotide-(2'-deoxyribose 5'-phosphate)-2'-deoxyribonucleotide-DNA = a 3'-end 2'-deoxyribonucleotide-(2,3-dehydro-2,3-deoxyribose 5'-phosphate)-DNA + a 5'-end 5'-phospho-2'-deoxyribonucleoside-DNA + H(+)</text>
        <dbReference type="Rhea" id="RHEA:66592"/>
        <dbReference type="Rhea" id="RHEA-COMP:13180"/>
        <dbReference type="Rhea" id="RHEA-COMP:16897"/>
        <dbReference type="Rhea" id="RHEA-COMP:17067"/>
        <dbReference type="ChEBI" id="CHEBI:15378"/>
        <dbReference type="ChEBI" id="CHEBI:136412"/>
        <dbReference type="ChEBI" id="CHEBI:157695"/>
        <dbReference type="ChEBI" id="CHEBI:167181"/>
        <dbReference type="EC" id="4.2.99.18"/>
    </reaction>
</comment>
<keyword evidence="13" id="KW-0326">Glycosidase</keyword>
<dbReference type="SMART" id="SM01232">
    <property type="entry name" value="H2TH"/>
    <property type="match status" value="1"/>
</dbReference>
<keyword evidence="5" id="KW-0227">DNA damage</keyword>
<dbReference type="PANTHER" id="PTHR42697:SF1">
    <property type="entry name" value="ENDONUCLEASE 8"/>
    <property type="match status" value="1"/>
</dbReference>
<evidence type="ECO:0000313" key="19">
    <source>
        <dbReference type="Proteomes" id="UP000611640"/>
    </source>
</evidence>
<organism evidence="18 19">
    <name type="scientific">Actinocatenispora thailandica</name>
    <dbReference type="NCBI Taxonomy" id="227318"/>
    <lineage>
        <taxon>Bacteria</taxon>
        <taxon>Bacillati</taxon>
        <taxon>Actinomycetota</taxon>
        <taxon>Actinomycetes</taxon>
        <taxon>Micromonosporales</taxon>
        <taxon>Micromonosporaceae</taxon>
        <taxon>Actinocatenispora</taxon>
    </lineage>
</organism>
<protein>
    <recommendedName>
        <fullName evidence="3">DNA-(apurinic or apyrimidinic site) lyase</fullName>
        <ecNumber evidence="3">4.2.99.18</ecNumber>
    </recommendedName>
</protein>
<dbReference type="InterPro" id="IPR000214">
    <property type="entry name" value="Znf_DNA_glyclase/AP_lyase"/>
</dbReference>
<comment type="cofactor">
    <cofactor evidence="1">
        <name>Zn(2+)</name>
        <dbReference type="ChEBI" id="CHEBI:29105"/>
    </cofactor>
</comment>
<evidence type="ECO:0000256" key="1">
    <source>
        <dbReference type="ARBA" id="ARBA00001947"/>
    </source>
</evidence>
<evidence type="ECO:0000256" key="11">
    <source>
        <dbReference type="ARBA" id="ARBA00023239"/>
    </source>
</evidence>
<gene>
    <name evidence="18" type="primary">nei_2</name>
    <name evidence="18" type="ORF">Athai_28730</name>
</gene>
<dbReference type="RefSeq" id="WP_203961919.1">
    <property type="nucleotide sequence ID" value="NZ_AP023355.1"/>
</dbReference>
<dbReference type="AlphaFoldDB" id="A0A7R7DP92"/>
<evidence type="ECO:0000259" key="16">
    <source>
        <dbReference type="PROSITE" id="PS51066"/>
    </source>
</evidence>
<evidence type="ECO:0000259" key="17">
    <source>
        <dbReference type="PROSITE" id="PS51068"/>
    </source>
</evidence>
<evidence type="ECO:0000256" key="15">
    <source>
        <dbReference type="PROSITE-ProRule" id="PRU00391"/>
    </source>
</evidence>
<feature type="domain" description="FPG-type" evidence="16">
    <location>
        <begin position="226"/>
        <end position="260"/>
    </location>
</feature>
<accession>A0A7R7DP92</accession>
<evidence type="ECO:0000256" key="5">
    <source>
        <dbReference type="ARBA" id="ARBA00022763"/>
    </source>
</evidence>
<dbReference type="InterPro" id="IPR012319">
    <property type="entry name" value="FPG_cat"/>
</dbReference>
<keyword evidence="10" id="KW-0234">DNA repair</keyword>
<dbReference type="CDD" id="cd08971">
    <property type="entry name" value="AcNei2_N"/>
    <property type="match status" value="1"/>
</dbReference>
<evidence type="ECO:0000256" key="12">
    <source>
        <dbReference type="ARBA" id="ARBA00023268"/>
    </source>
</evidence>
<keyword evidence="11" id="KW-0456">Lyase</keyword>
<dbReference type="PROSITE" id="PS51066">
    <property type="entry name" value="ZF_FPG_2"/>
    <property type="match status" value="1"/>
</dbReference>
<dbReference type="EMBL" id="AP023355">
    <property type="protein sequence ID" value="BCJ35370.1"/>
    <property type="molecule type" value="Genomic_DNA"/>
</dbReference>
<keyword evidence="8" id="KW-0862">Zinc</keyword>
<dbReference type="GO" id="GO:0008270">
    <property type="term" value="F:zinc ion binding"/>
    <property type="evidence" value="ECO:0007669"/>
    <property type="project" value="UniProtKB-KW"/>
</dbReference>
<keyword evidence="18" id="KW-0255">Endonuclease</keyword>
<proteinExistence type="inferred from homology"/>
<sequence length="265" mass="29296">MPEGDTVWLHARQLDAALRGQVLDRTDFRLPALATADLAGWRVPEVRSRGKHLLVRAVAPDGRRVTLHSHLRMDGTWRIYRPGQRFHGEPAHTIRVVLATARSVAVGYRLHDVALVPTRDESRLVGHLGPDLLGPDWDAAAAARRLAARPDRPIGAALLDQRNLAGVGNLYQCELLFLRGLSPWAPVSSVSDLPGLVELAHRTLTANRDRWAQSTTGSLRRGETTYVYGRRALPCRRCGTPIRRDGTGDRVTYWCPRCQPGTAPG</sequence>
<keyword evidence="7" id="KW-0378">Hydrolase</keyword>
<keyword evidence="4" id="KW-0479">Metal-binding</keyword>
<dbReference type="EC" id="4.2.99.18" evidence="3"/>
<dbReference type="InterPro" id="IPR010979">
    <property type="entry name" value="Ribosomal_uS13-like_H2TH"/>
</dbReference>
<dbReference type="InterPro" id="IPR015886">
    <property type="entry name" value="H2TH_FPG"/>
</dbReference>
<dbReference type="InterPro" id="IPR044090">
    <property type="entry name" value="Nei2_N"/>
</dbReference>